<dbReference type="OrthoDB" id="4964257at2"/>
<keyword evidence="2" id="KW-1185">Reference proteome</keyword>
<protein>
    <submittedName>
        <fullName evidence="1">Uncharacterized protein</fullName>
    </submittedName>
</protein>
<accession>A0A126ZXT7</accession>
<proteinExistence type="predicted"/>
<evidence type="ECO:0000313" key="2">
    <source>
        <dbReference type="Proteomes" id="UP000070134"/>
    </source>
</evidence>
<dbReference type="RefSeq" id="WP_066496057.1">
    <property type="nucleotide sequence ID" value="NZ_BJMO01000042.1"/>
</dbReference>
<evidence type="ECO:0000313" key="1">
    <source>
        <dbReference type="EMBL" id="AMM31696.1"/>
    </source>
</evidence>
<dbReference type="KEGG" id="satk:SA2016_1011"/>
<reference evidence="1 2" key="1">
    <citation type="submission" date="2016-02" db="EMBL/GenBank/DDBJ databases">
        <title>Complete genome of Sinomonas atrocyanea KCTC 3377.</title>
        <authorList>
            <person name="Kim K.M."/>
        </authorList>
    </citation>
    <scope>NUCLEOTIDE SEQUENCE [LARGE SCALE GENOMIC DNA]</scope>
    <source>
        <strain evidence="1 2">KCTC 3377</strain>
    </source>
</reference>
<name>A0A126ZXT7_9MICC</name>
<dbReference type="Proteomes" id="UP000070134">
    <property type="component" value="Chromosome"/>
</dbReference>
<dbReference type="STRING" id="37927.SA2016_1011"/>
<sequence>MDYTPSDRVYLEDDLGLDTAWLAARIVEDPALLALGETELAVEHIAPSDRPGSLTVHLADPTAGIWHVAEVKLSDADTDQVLHVLTLWLGSHTDPTGAERQPSVVAEHIPPAVARAVLMAQEVAPLGAYELHALQVGDQVVLHTEPVHPPEVTDAAADHELATRLAEAVARLQGHSPEQAADLRLRMIGRLYRHDDRGPADPPAPA</sequence>
<organism evidence="1 2">
    <name type="scientific">Sinomonas atrocyanea</name>
    <dbReference type="NCBI Taxonomy" id="37927"/>
    <lineage>
        <taxon>Bacteria</taxon>
        <taxon>Bacillati</taxon>
        <taxon>Actinomycetota</taxon>
        <taxon>Actinomycetes</taxon>
        <taxon>Micrococcales</taxon>
        <taxon>Micrococcaceae</taxon>
        <taxon>Sinomonas</taxon>
    </lineage>
</organism>
<gene>
    <name evidence="1" type="ORF">SA2016_1011</name>
</gene>
<dbReference type="AlphaFoldDB" id="A0A126ZXT7"/>
<dbReference type="EMBL" id="CP014518">
    <property type="protein sequence ID" value="AMM31696.1"/>
    <property type="molecule type" value="Genomic_DNA"/>
</dbReference>